<name>F3ZVE7_MAHA5</name>
<dbReference type="RefSeq" id="WP_013779731.1">
    <property type="nucleotide sequence ID" value="NC_015520.1"/>
</dbReference>
<keyword evidence="2" id="KW-1185">Reference proteome</keyword>
<proteinExistence type="predicted"/>
<evidence type="ECO:0000313" key="1">
    <source>
        <dbReference type="EMBL" id="AEE95297.1"/>
    </source>
</evidence>
<dbReference type="Proteomes" id="UP000008457">
    <property type="component" value="Chromosome"/>
</dbReference>
<protein>
    <submittedName>
        <fullName evidence="1">Uncharacterized protein</fullName>
    </submittedName>
</protein>
<evidence type="ECO:0000313" key="2">
    <source>
        <dbReference type="Proteomes" id="UP000008457"/>
    </source>
</evidence>
<dbReference type="HOGENOM" id="CLU_2683488_0_0_9"/>
<dbReference type="KEGG" id="mas:Mahau_0074"/>
<organism evidence="1 2">
    <name type="scientific">Mahella australiensis (strain DSM 15567 / CIP 107919 / 50-1 BON)</name>
    <dbReference type="NCBI Taxonomy" id="697281"/>
    <lineage>
        <taxon>Bacteria</taxon>
        <taxon>Bacillati</taxon>
        <taxon>Bacillota</taxon>
        <taxon>Clostridia</taxon>
        <taxon>Thermoanaerobacterales</taxon>
        <taxon>Thermoanaerobacterales Family IV. Incertae Sedis</taxon>
        <taxon>Mahella</taxon>
    </lineage>
</organism>
<reference evidence="2" key="1">
    <citation type="submission" date="2010-11" db="EMBL/GenBank/DDBJ databases">
        <title>The complete genome of Mahella australiensis DSM 15567.</title>
        <authorList>
            <consortium name="US DOE Joint Genome Institute (JGI-PGF)"/>
            <person name="Lucas S."/>
            <person name="Copeland A."/>
            <person name="Lapidus A."/>
            <person name="Bruce D."/>
            <person name="Goodwin L."/>
            <person name="Pitluck S."/>
            <person name="Kyrpides N."/>
            <person name="Mavromatis K."/>
            <person name="Pagani I."/>
            <person name="Ivanova N."/>
            <person name="Teshima H."/>
            <person name="Brettin T."/>
            <person name="Detter J.C."/>
            <person name="Han C."/>
            <person name="Tapia R."/>
            <person name="Land M."/>
            <person name="Hauser L."/>
            <person name="Markowitz V."/>
            <person name="Cheng J.-F."/>
            <person name="Hugenholtz P."/>
            <person name="Woyke T."/>
            <person name="Wu D."/>
            <person name="Spring S."/>
            <person name="Pukall R."/>
            <person name="Steenblock K."/>
            <person name="Schneider S."/>
            <person name="Klenk H.-P."/>
            <person name="Eisen J.A."/>
        </authorList>
    </citation>
    <scope>NUCLEOTIDE SEQUENCE [LARGE SCALE GENOMIC DNA]</scope>
    <source>
        <strain evidence="2">DSM 15567 / CIP 107919 / 50-1 BON</strain>
    </source>
</reference>
<reference evidence="1 2" key="2">
    <citation type="journal article" date="2011" name="Stand. Genomic Sci.">
        <title>Complete genome sequence of Mahella australiensis type strain (50-1 BON).</title>
        <authorList>
            <person name="Sikorski J."/>
            <person name="Teshima H."/>
            <person name="Nolan M."/>
            <person name="Lucas S."/>
            <person name="Hammon N."/>
            <person name="Deshpande S."/>
            <person name="Cheng J.F."/>
            <person name="Pitluck S."/>
            <person name="Liolios K."/>
            <person name="Pagani I."/>
            <person name="Ivanova N."/>
            <person name="Huntemann M."/>
            <person name="Mavromatis K."/>
            <person name="Ovchinikova G."/>
            <person name="Pati A."/>
            <person name="Tapia R."/>
            <person name="Han C."/>
            <person name="Goodwin L."/>
            <person name="Chen A."/>
            <person name="Palaniappan K."/>
            <person name="Land M."/>
            <person name="Hauser L."/>
            <person name="Ngatchou-Djao O.D."/>
            <person name="Rohde M."/>
            <person name="Pukall R."/>
            <person name="Spring S."/>
            <person name="Abt B."/>
            <person name="Goker M."/>
            <person name="Detter J.C."/>
            <person name="Woyke T."/>
            <person name="Bristow J."/>
            <person name="Markowitz V."/>
            <person name="Hugenholtz P."/>
            <person name="Eisen J.A."/>
            <person name="Kyrpides N.C."/>
            <person name="Klenk H.P."/>
            <person name="Lapidus A."/>
        </authorList>
    </citation>
    <scope>NUCLEOTIDE SEQUENCE [LARGE SCALE GENOMIC DNA]</scope>
    <source>
        <strain evidence="2">DSM 15567 / CIP 107919 / 50-1 BON</strain>
    </source>
</reference>
<dbReference type="EMBL" id="CP002360">
    <property type="protein sequence ID" value="AEE95297.1"/>
    <property type="molecule type" value="Genomic_DNA"/>
</dbReference>
<dbReference type="AlphaFoldDB" id="F3ZVE7"/>
<sequence>MLFGYELDKLLQHKENRDKVADILTFLETDLVSEELFQYRAELINRLREMGEDKLYERAKEREEDVKKVVGRFT</sequence>
<accession>F3ZVE7</accession>
<gene>
    <name evidence="1" type="ordered locus">Mahau_0074</name>
</gene>
<dbReference type="STRING" id="697281.Mahau_0074"/>